<proteinExistence type="predicted"/>
<accession>A0A5N5TBE4</accession>
<dbReference type="EMBL" id="SEYY01004861">
    <property type="protein sequence ID" value="KAB7503577.1"/>
    <property type="molecule type" value="Genomic_DNA"/>
</dbReference>
<gene>
    <name evidence="1" type="primary">Cspg4</name>
    <name evidence="1" type="ORF">Anas_13581</name>
</gene>
<dbReference type="AlphaFoldDB" id="A0A5N5TBE4"/>
<reference evidence="1 2" key="1">
    <citation type="journal article" date="2019" name="PLoS Biol.">
        <title>Sex chromosomes control vertical transmission of feminizing Wolbachia symbionts in an isopod.</title>
        <authorList>
            <person name="Becking T."/>
            <person name="Chebbi M.A."/>
            <person name="Giraud I."/>
            <person name="Moumen B."/>
            <person name="Laverre T."/>
            <person name="Caubet Y."/>
            <person name="Peccoud J."/>
            <person name="Gilbert C."/>
            <person name="Cordaux R."/>
        </authorList>
    </citation>
    <scope>NUCLEOTIDE SEQUENCE [LARGE SCALE GENOMIC DNA]</scope>
    <source>
        <strain evidence="1">ANa2</strain>
        <tissue evidence="1">Whole body excluding digestive tract and cuticle</tissue>
    </source>
</reference>
<dbReference type="Proteomes" id="UP000326759">
    <property type="component" value="Unassembled WGS sequence"/>
</dbReference>
<evidence type="ECO:0000313" key="2">
    <source>
        <dbReference type="Proteomes" id="UP000326759"/>
    </source>
</evidence>
<evidence type="ECO:0000313" key="1">
    <source>
        <dbReference type="EMBL" id="KAB7503577.1"/>
    </source>
</evidence>
<keyword evidence="2" id="KW-1185">Reference proteome</keyword>
<name>A0A5N5TBE4_9CRUS</name>
<protein>
    <submittedName>
        <fullName evidence="1">Chondroitin sulfate proteoglycan 4</fullName>
    </submittedName>
</protein>
<sequence>MELSNLASASHFTICIESVENLDVISIDEVHIGCWQYLQEYYTAIVTFLDYTYRIYLMLLESCYILNYTLEYRHENKRSKTLLVLLLENWVTSIGIKETKEDSDPRKRNETLQYEAPPKPKVFLV</sequence>
<organism evidence="1 2">
    <name type="scientific">Armadillidium nasatum</name>
    <dbReference type="NCBI Taxonomy" id="96803"/>
    <lineage>
        <taxon>Eukaryota</taxon>
        <taxon>Metazoa</taxon>
        <taxon>Ecdysozoa</taxon>
        <taxon>Arthropoda</taxon>
        <taxon>Crustacea</taxon>
        <taxon>Multicrustacea</taxon>
        <taxon>Malacostraca</taxon>
        <taxon>Eumalacostraca</taxon>
        <taxon>Peracarida</taxon>
        <taxon>Isopoda</taxon>
        <taxon>Oniscidea</taxon>
        <taxon>Crinocheta</taxon>
        <taxon>Armadillidiidae</taxon>
        <taxon>Armadillidium</taxon>
    </lineage>
</organism>
<comment type="caution">
    <text evidence="1">The sequence shown here is derived from an EMBL/GenBank/DDBJ whole genome shotgun (WGS) entry which is preliminary data.</text>
</comment>